<accession>A0A1D1Y297</accession>
<evidence type="ECO:0000256" key="4">
    <source>
        <dbReference type="ARBA" id="ARBA00022803"/>
    </source>
</evidence>
<dbReference type="CDD" id="cd05804">
    <property type="entry name" value="StaR_like"/>
    <property type="match status" value="1"/>
</dbReference>
<comment type="similarity">
    <text evidence="1">Belongs to the TTC38 family.</text>
</comment>
<feature type="compositionally biased region" description="Basic residues" evidence="5">
    <location>
        <begin position="86"/>
        <end position="95"/>
    </location>
</feature>
<reference evidence="6" key="1">
    <citation type="submission" date="2015-07" db="EMBL/GenBank/DDBJ databases">
        <title>Transcriptome Assembly of Anthurium amnicola.</title>
        <authorList>
            <person name="Suzuki J."/>
        </authorList>
    </citation>
    <scope>NUCLEOTIDE SEQUENCE</scope>
</reference>
<dbReference type="InterPro" id="IPR033891">
    <property type="entry name" value="TTC38"/>
</dbReference>
<dbReference type="Gene3D" id="1.25.40.10">
    <property type="entry name" value="Tetratricopeptide repeat domain"/>
    <property type="match status" value="1"/>
</dbReference>
<feature type="compositionally biased region" description="Basic and acidic residues" evidence="5">
    <location>
        <begin position="101"/>
        <end position="110"/>
    </location>
</feature>
<dbReference type="InterPro" id="IPR011990">
    <property type="entry name" value="TPR-like_helical_dom_sf"/>
</dbReference>
<dbReference type="PANTHER" id="PTHR16263">
    <property type="entry name" value="TETRATRICOPEPTIDE REPEAT PROTEIN 38"/>
    <property type="match status" value="1"/>
</dbReference>
<evidence type="ECO:0000256" key="5">
    <source>
        <dbReference type="SAM" id="MobiDB-lite"/>
    </source>
</evidence>
<dbReference type="AlphaFoldDB" id="A0A1D1Y297"/>
<organism evidence="6">
    <name type="scientific">Anthurium amnicola</name>
    <dbReference type="NCBI Taxonomy" id="1678845"/>
    <lineage>
        <taxon>Eukaryota</taxon>
        <taxon>Viridiplantae</taxon>
        <taxon>Streptophyta</taxon>
        <taxon>Embryophyta</taxon>
        <taxon>Tracheophyta</taxon>
        <taxon>Spermatophyta</taxon>
        <taxon>Magnoliopsida</taxon>
        <taxon>Liliopsida</taxon>
        <taxon>Araceae</taxon>
        <taxon>Pothoideae</taxon>
        <taxon>Potheae</taxon>
        <taxon>Anthurium</taxon>
    </lineage>
</organism>
<gene>
    <name evidence="6" type="primary">ttc38_5</name>
    <name evidence="6" type="ORF">g.69892</name>
</gene>
<name>A0A1D1Y297_9ARAE</name>
<keyword evidence="4" id="KW-0802">TPR repeat</keyword>
<evidence type="ECO:0000256" key="3">
    <source>
        <dbReference type="ARBA" id="ARBA00022737"/>
    </source>
</evidence>
<evidence type="ECO:0000256" key="2">
    <source>
        <dbReference type="ARBA" id="ARBA00019992"/>
    </source>
</evidence>
<feature type="region of interest" description="Disordered" evidence="5">
    <location>
        <begin position="1"/>
        <end position="123"/>
    </location>
</feature>
<keyword evidence="3" id="KW-0677">Repeat</keyword>
<feature type="compositionally biased region" description="Polar residues" evidence="5">
    <location>
        <begin position="15"/>
        <end position="25"/>
    </location>
</feature>
<evidence type="ECO:0000256" key="1">
    <source>
        <dbReference type="ARBA" id="ARBA00005857"/>
    </source>
</evidence>
<evidence type="ECO:0000313" key="6">
    <source>
        <dbReference type="EMBL" id="JAT48773.1"/>
    </source>
</evidence>
<dbReference type="EMBL" id="GDJX01019163">
    <property type="protein sequence ID" value="JAT48773.1"/>
    <property type="molecule type" value="Transcribed_RNA"/>
</dbReference>
<dbReference type="PANTHER" id="PTHR16263:SF4">
    <property type="entry name" value="TETRATRICOPEPTIDE REPEAT PROTEIN 38"/>
    <property type="match status" value="1"/>
</dbReference>
<feature type="non-terminal residue" evidence="6">
    <location>
        <position position="1"/>
    </location>
</feature>
<protein>
    <recommendedName>
        <fullName evidence="2">Tetratricopeptide repeat protein 38</fullName>
    </recommendedName>
</protein>
<sequence>GVEPLGSTDGDLSPRQRTATGNTPTRIHIPIRPNRIQFPSEHASRESGRRQSGVCARAVWRGGEDDDGGGGHEGGPMGPSGADHLRRLRLRHRRLLPPDPVVREGPKGDPRGGAARPGLRAGERPGRALRVLQEATRGNFLSRCRCVPSCERNPPGLVLCFHLFPMPLLFVCLHLSIGFPPLVICLKEDATSYEKAVYRAVSCLLSEDRDDDVVINVHRELLKEFPKDLISLKRAQVLCFYIGRPDLSINLVEQVLSHNQQEAYIYGMLAFPLLELGRMCDAEKYALKGFEINKDDFWSQHALCHVLQNDCRFKEAVEFMEACSSSWATCLSFMYTHNWWHVAVCYLEGHSPLEKVLEIYDCYIWKELERDDADCEEVYLNALGLLLRFAVRGQMDYTGDRLKTVVAVFRNESNWHMECLIDLLAIWALASTKEINKAEDLLNSMKFRINSVGKKKLHAVQRGILLAEALLEYGKASHHKVFDILGPNFDAIDYKMIGASDEQLDVFNEVWYIVLLNTGHTYEAIEAIEKRVKQREGVPFLWHLLERAYSMEGRPDASFASTKAKALEVAYFK</sequence>
<proteinExistence type="inferred from homology"/>
<dbReference type="SUPFAM" id="SSF48452">
    <property type="entry name" value="TPR-like"/>
    <property type="match status" value="1"/>
</dbReference>